<evidence type="ECO:0000313" key="3">
    <source>
        <dbReference type="Proteomes" id="UP000649617"/>
    </source>
</evidence>
<dbReference type="OrthoDB" id="447942at2759"/>
<sequence>MEESHQGDPEQRNRAGGCGGAKEHAAKGLGGRAGGASEPFQQGRRGRRRHRRRRRGPAAKSLKEWFPSTRSCGIRSGQGPGSDKGQGGRARLHVAALSAGQSPSDLMPIMMLSMLLDKDRGSKGRKDRGRSSRDDLGVLGGSASESSSEDESGGRGMKAMNTLHRMHRQIKERPRRVCELFEREVIEELGIVKGQAWTLRDYVKKQQWGKFKGIFRTAMMDVAVYERLRANQPDVAAAQVVQNLKAKIQCALQGGEWTSAWLLTGLADPLHRKDFAGAKEEMSVVSGYLDALQKLQKRMKDTKGNHVDEDEGPAAQGSGARK</sequence>
<dbReference type="EMBL" id="CAJNIZ010005699">
    <property type="protein sequence ID" value="CAE7243827.1"/>
    <property type="molecule type" value="Genomic_DNA"/>
</dbReference>
<comment type="caution">
    <text evidence="2">The sequence shown here is derived from an EMBL/GenBank/DDBJ whole genome shotgun (WGS) entry which is preliminary data.</text>
</comment>
<accession>A0A812LMW8</accession>
<feature type="compositionally biased region" description="Basic residues" evidence="1">
    <location>
        <begin position="44"/>
        <end position="57"/>
    </location>
</feature>
<protein>
    <submittedName>
        <fullName evidence="2">SMYD3 protein</fullName>
    </submittedName>
</protein>
<name>A0A812LMW8_SYMPI</name>
<reference evidence="2" key="1">
    <citation type="submission" date="2021-02" db="EMBL/GenBank/DDBJ databases">
        <authorList>
            <person name="Dougan E. K."/>
            <person name="Rhodes N."/>
            <person name="Thang M."/>
            <person name="Chan C."/>
        </authorList>
    </citation>
    <scope>NUCLEOTIDE SEQUENCE</scope>
</reference>
<gene>
    <name evidence="2" type="primary">SMYD3</name>
    <name evidence="2" type="ORF">SPIL2461_LOCUS4368</name>
</gene>
<feature type="compositionally biased region" description="Basic and acidic residues" evidence="1">
    <location>
        <begin position="1"/>
        <end position="13"/>
    </location>
</feature>
<evidence type="ECO:0000313" key="2">
    <source>
        <dbReference type="EMBL" id="CAE7243827.1"/>
    </source>
</evidence>
<evidence type="ECO:0000256" key="1">
    <source>
        <dbReference type="SAM" id="MobiDB-lite"/>
    </source>
</evidence>
<feature type="compositionally biased region" description="Basic and acidic residues" evidence="1">
    <location>
        <begin position="120"/>
        <end position="136"/>
    </location>
</feature>
<dbReference type="Proteomes" id="UP000649617">
    <property type="component" value="Unassembled WGS sequence"/>
</dbReference>
<keyword evidence="3" id="KW-1185">Reference proteome</keyword>
<feature type="region of interest" description="Disordered" evidence="1">
    <location>
        <begin position="299"/>
        <end position="322"/>
    </location>
</feature>
<dbReference type="AlphaFoldDB" id="A0A812LMW8"/>
<feature type="compositionally biased region" description="Gly residues" evidence="1">
    <location>
        <begin position="76"/>
        <end position="88"/>
    </location>
</feature>
<proteinExistence type="predicted"/>
<feature type="region of interest" description="Disordered" evidence="1">
    <location>
        <begin position="1"/>
        <end position="90"/>
    </location>
</feature>
<feature type="region of interest" description="Disordered" evidence="1">
    <location>
        <begin position="120"/>
        <end position="157"/>
    </location>
</feature>
<organism evidence="2 3">
    <name type="scientific">Symbiodinium pilosum</name>
    <name type="common">Dinoflagellate</name>
    <dbReference type="NCBI Taxonomy" id="2952"/>
    <lineage>
        <taxon>Eukaryota</taxon>
        <taxon>Sar</taxon>
        <taxon>Alveolata</taxon>
        <taxon>Dinophyceae</taxon>
        <taxon>Suessiales</taxon>
        <taxon>Symbiodiniaceae</taxon>
        <taxon>Symbiodinium</taxon>
    </lineage>
</organism>